<dbReference type="PATRIC" id="fig|1217651.3.peg.3073"/>
<evidence type="ECO:0000313" key="1">
    <source>
        <dbReference type="EMBL" id="ENV20983.1"/>
    </source>
</evidence>
<protein>
    <submittedName>
        <fullName evidence="1">Uncharacterized protein</fullName>
    </submittedName>
</protein>
<comment type="caution">
    <text evidence="1">The sequence shown here is derived from an EMBL/GenBank/DDBJ whole genome shotgun (WGS) entry which is preliminary data.</text>
</comment>
<organism evidence="1 2">
    <name type="scientific">Acinetobacter bereziniae NIPH 3</name>
    <dbReference type="NCBI Taxonomy" id="1217651"/>
    <lineage>
        <taxon>Bacteria</taxon>
        <taxon>Pseudomonadati</taxon>
        <taxon>Pseudomonadota</taxon>
        <taxon>Gammaproteobacteria</taxon>
        <taxon>Moraxellales</taxon>
        <taxon>Moraxellaceae</taxon>
        <taxon>Acinetobacter</taxon>
    </lineage>
</organism>
<dbReference type="HOGENOM" id="CLU_2165460_0_0_6"/>
<reference evidence="1 2" key="1">
    <citation type="submission" date="2013-02" db="EMBL/GenBank/DDBJ databases">
        <title>The Genome Sequence of Acinetobacter bereziniae NIPH 3.</title>
        <authorList>
            <consortium name="The Broad Institute Genome Sequencing Platform"/>
            <consortium name="The Broad Institute Genome Sequencing Center for Infectious Disease"/>
            <person name="Cerqueira G."/>
            <person name="Feldgarden M."/>
            <person name="Courvalin P."/>
            <person name="Perichon B."/>
            <person name="Grillot-Courvalin C."/>
            <person name="Clermont D."/>
            <person name="Rocha E."/>
            <person name="Yoon E.-J."/>
            <person name="Nemec A."/>
            <person name="Walker B."/>
            <person name="Young S.K."/>
            <person name="Zeng Q."/>
            <person name="Gargeya S."/>
            <person name="Fitzgerald M."/>
            <person name="Haas B."/>
            <person name="Abouelleil A."/>
            <person name="Alvarado L."/>
            <person name="Arachchi H.M."/>
            <person name="Berlin A.M."/>
            <person name="Chapman S.B."/>
            <person name="Dewar J."/>
            <person name="Goldberg J."/>
            <person name="Griggs A."/>
            <person name="Gujja S."/>
            <person name="Hansen M."/>
            <person name="Howarth C."/>
            <person name="Imamovic A."/>
            <person name="Larimer J."/>
            <person name="McCowan C."/>
            <person name="Murphy C."/>
            <person name="Neiman D."/>
            <person name="Pearson M."/>
            <person name="Priest M."/>
            <person name="Roberts A."/>
            <person name="Saif S."/>
            <person name="Shea T."/>
            <person name="Sisk P."/>
            <person name="Sykes S."/>
            <person name="Wortman J."/>
            <person name="Nusbaum C."/>
            <person name="Birren B."/>
        </authorList>
    </citation>
    <scope>NUCLEOTIDE SEQUENCE [LARGE SCALE GENOMIC DNA]</scope>
    <source>
        <strain evidence="1 2">NIPH 3</strain>
    </source>
</reference>
<gene>
    <name evidence="1" type="ORF">F963_03114</name>
</gene>
<name>N8YN44_ACIBZ</name>
<accession>N8YN44</accession>
<dbReference type="Proteomes" id="UP000013270">
    <property type="component" value="Unassembled WGS sequence"/>
</dbReference>
<dbReference type="AlphaFoldDB" id="N8YN44"/>
<dbReference type="RefSeq" id="WP_004831659.1">
    <property type="nucleotide sequence ID" value="NZ_KB849468.1"/>
</dbReference>
<dbReference type="EMBL" id="APPK01000045">
    <property type="protein sequence ID" value="ENV20983.1"/>
    <property type="molecule type" value="Genomic_DNA"/>
</dbReference>
<evidence type="ECO:0000313" key="2">
    <source>
        <dbReference type="Proteomes" id="UP000013270"/>
    </source>
</evidence>
<sequence length="110" mass="12335">MDKFEDAFKKISKVNLATHIELWGEPKTEKLYFEAGQQSRQAEINQLQSQINEMAEVGLSQESVIKEKDKGIESALYALKGLKAENDLWGCDQVEAQIDVLEKALRGGHG</sequence>
<proteinExistence type="predicted"/>